<keyword evidence="1 3" id="KW-0996">Nickel insertion</keyword>
<comment type="subcellular location">
    <subcellularLocation>
        <location evidence="3">Cytoplasm</location>
    </subcellularLocation>
</comment>
<dbReference type="InterPro" id="IPR038277">
    <property type="entry name" value="UreF_sf"/>
</dbReference>
<keyword evidence="3" id="KW-0963">Cytoplasm</keyword>
<name>A0A1E5QBR4_9PROT</name>
<comment type="subunit">
    <text evidence="3">UreD, UreF and UreG form a complex that acts as a GTP-hydrolysis-dependent molecular chaperone, activating the urease apoprotein by helping to assemble the nickel containing metallocenter of UreC. The UreE protein probably delivers the nickel.</text>
</comment>
<accession>A0A1E5QBR4</accession>
<dbReference type="PANTHER" id="PTHR33620:SF1">
    <property type="entry name" value="UREASE ACCESSORY PROTEIN F"/>
    <property type="match status" value="1"/>
</dbReference>
<dbReference type="PIRSF" id="PIRSF009467">
    <property type="entry name" value="Ureas_acces_UreF"/>
    <property type="match status" value="1"/>
</dbReference>
<reference evidence="5" key="1">
    <citation type="submission" date="2016-07" db="EMBL/GenBank/DDBJ databases">
        <authorList>
            <person name="Florea S."/>
            <person name="Webb J.S."/>
            <person name="Jaromczyk J."/>
            <person name="Schardl C.L."/>
        </authorList>
    </citation>
    <scope>NUCLEOTIDE SEQUENCE [LARGE SCALE GENOMIC DNA]</scope>
    <source>
        <strain evidence="5">MV-1</strain>
    </source>
</reference>
<evidence type="ECO:0000256" key="2">
    <source>
        <dbReference type="ARBA" id="ARBA00023186"/>
    </source>
</evidence>
<keyword evidence="2 3" id="KW-0143">Chaperone</keyword>
<evidence type="ECO:0000256" key="1">
    <source>
        <dbReference type="ARBA" id="ARBA00022988"/>
    </source>
</evidence>
<dbReference type="RefSeq" id="WP_069956509.1">
    <property type="nucleotide sequence ID" value="NZ_MCGG01000006.1"/>
</dbReference>
<dbReference type="GO" id="GO:0016151">
    <property type="term" value="F:nickel cation binding"/>
    <property type="evidence" value="ECO:0007669"/>
    <property type="project" value="UniProtKB-UniRule"/>
</dbReference>
<evidence type="ECO:0000313" key="4">
    <source>
        <dbReference type="EMBL" id="OEJ69499.1"/>
    </source>
</evidence>
<dbReference type="OrthoDB" id="9798772at2"/>
<dbReference type="AlphaFoldDB" id="A0A1E5QBR4"/>
<comment type="caution">
    <text evidence="4">The sequence shown here is derived from an EMBL/GenBank/DDBJ whole genome shotgun (WGS) entry which is preliminary data.</text>
</comment>
<keyword evidence="5" id="KW-1185">Reference proteome</keyword>
<comment type="similarity">
    <text evidence="3">Belongs to the UreF family.</text>
</comment>
<comment type="function">
    <text evidence="3">Required for maturation of urease via the functional incorporation of the urease nickel metallocenter.</text>
</comment>
<dbReference type="Proteomes" id="UP000095347">
    <property type="component" value="Unassembled WGS sequence"/>
</dbReference>
<dbReference type="InterPro" id="IPR002639">
    <property type="entry name" value="UreF"/>
</dbReference>
<dbReference type="PANTHER" id="PTHR33620">
    <property type="entry name" value="UREASE ACCESSORY PROTEIN F"/>
    <property type="match status" value="1"/>
</dbReference>
<dbReference type="Gene3D" id="1.10.4190.10">
    <property type="entry name" value="Urease accessory protein UreF"/>
    <property type="match status" value="1"/>
</dbReference>
<evidence type="ECO:0000313" key="5">
    <source>
        <dbReference type="Proteomes" id="UP000095347"/>
    </source>
</evidence>
<protein>
    <recommendedName>
        <fullName evidence="3">Urease accessory protein UreF</fullName>
    </recommendedName>
</protein>
<dbReference type="STRING" id="28181.BEN30_02810"/>
<dbReference type="HAMAP" id="MF_01385">
    <property type="entry name" value="UreF"/>
    <property type="match status" value="1"/>
</dbReference>
<organism evidence="4 5">
    <name type="scientific">Magnetovibrio blakemorei</name>
    <dbReference type="NCBI Taxonomy" id="28181"/>
    <lineage>
        <taxon>Bacteria</taxon>
        <taxon>Pseudomonadati</taxon>
        <taxon>Pseudomonadota</taxon>
        <taxon>Alphaproteobacteria</taxon>
        <taxon>Rhodospirillales</taxon>
        <taxon>Magnetovibrionaceae</taxon>
        <taxon>Magnetovibrio</taxon>
    </lineage>
</organism>
<proteinExistence type="inferred from homology"/>
<dbReference type="Pfam" id="PF01730">
    <property type="entry name" value="UreF"/>
    <property type="match status" value="1"/>
</dbReference>
<sequence length="241" mass="25536">MITPIITATPIPLTDNGLLRLMTWLSPSFPVGAYAYSHGAEAAVEMGRVKDWQTAAAWVGFVLEFGSGRVDADLFVAAYLAADENNAQKFVHVAGSADALKGTAELGLESRSQGQAFVDAVEGAWPDKKFSKFVQALTDAEVLPSYAVVVAAAAAFAQVGLQAALGAYLHGFGANMASAIVRLIPLGQTDGQKIIAALEPVVQRAMGHALERDPNDLGSAALSVDWLSMKHETQYSRLFRS</sequence>
<gene>
    <name evidence="3" type="primary">ureF</name>
    <name evidence="4" type="ORF">BEN30_02810</name>
</gene>
<evidence type="ECO:0000256" key="3">
    <source>
        <dbReference type="HAMAP-Rule" id="MF_01385"/>
    </source>
</evidence>
<dbReference type="EMBL" id="MCGG01000006">
    <property type="protein sequence ID" value="OEJ69499.1"/>
    <property type="molecule type" value="Genomic_DNA"/>
</dbReference>
<dbReference type="GO" id="GO:0005737">
    <property type="term" value="C:cytoplasm"/>
    <property type="evidence" value="ECO:0007669"/>
    <property type="project" value="UniProtKB-SubCell"/>
</dbReference>